<organism evidence="1">
    <name type="scientific">marine metagenome</name>
    <dbReference type="NCBI Taxonomy" id="408172"/>
    <lineage>
        <taxon>unclassified sequences</taxon>
        <taxon>metagenomes</taxon>
        <taxon>ecological metagenomes</taxon>
    </lineage>
</organism>
<sequence length="276" mass="26283">TLASTGDVSLNSSGTTGNAVVNNTTTALGLAASTIGGTLTAETDNSITVNGTVTSAGTTSVSASDDVVFAAAGALASGNGNITVTADDDNTPAGAGGALTMADGSTINSGTGTITLSADEDVALGGLTTTNGTATAVAITSDSGSITDAGDTNVEITASTVGAVVTLSAKDIIGAVSGDAVYLDTSDTGYAGNPLETAILSLSATTSASSGSEIAIDNTSASGLALTTLQPGGAANVGSVWMRNSAALDVSGITINNTNFPGDQLAFIATTGNLTV</sequence>
<reference evidence="1" key="1">
    <citation type="submission" date="2018-05" db="EMBL/GenBank/DDBJ databases">
        <authorList>
            <person name="Lanie J.A."/>
            <person name="Ng W.-L."/>
            <person name="Kazmierczak K.M."/>
            <person name="Andrzejewski T.M."/>
            <person name="Davidsen T.M."/>
            <person name="Wayne K.J."/>
            <person name="Tettelin H."/>
            <person name="Glass J.I."/>
            <person name="Rusch D."/>
            <person name="Podicherti R."/>
            <person name="Tsui H.-C.T."/>
            <person name="Winkler M.E."/>
        </authorList>
    </citation>
    <scope>NUCLEOTIDE SEQUENCE</scope>
</reference>
<dbReference type="EMBL" id="UINC01161330">
    <property type="protein sequence ID" value="SVD60453.1"/>
    <property type="molecule type" value="Genomic_DNA"/>
</dbReference>
<accession>A0A382WNX2</accession>
<feature type="non-terminal residue" evidence="1">
    <location>
        <position position="276"/>
    </location>
</feature>
<feature type="non-terminal residue" evidence="1">
    <location>
        <position position="1"/>
    </location>
</feature>
<evidence type="ECO:0000313" key="1">
    <source>
        <dbReference type="EMBL" id="SVD60453.1"/>
    </source>
</evidence>
<dbReference type="AlphaFoldDB" id="A0A382WNX2"/>
<name>A0A382WNX2_9ZZZZ</name>
<protein>
    <submittedName>
        <fullName evidence="1">Uncharacterized protein</fullName>
    </submittedName>
</protein>
<gene>
    <name evidence="1" type="ORF">METZ01_LOCUS413307</name>
</gene>
<proteinExistence type="predicted"/>